<dbReference type="InterPro" id="IPR027417">
    <property type="entry name" value="P-loop_NTPase"/>
</dbReference>
<organism evidence="7 8">
    <name type="scientific">Acidisoma cellulosilyticum</name>
    <dbReference type="NCBI Taxonomy" id="2802395"/>
    <lineage>
        <taxon>Bacteria</taxon>
        <taxon>Pseudomonadati</taxon>
        <taxon>Pseudomonadota</taxon>
        <taxon>Alphaproteobacteria</taxon>
        <taxon>Acetobacterales</taxon>
        <taxon>Acidocellaceae</taxon>
        <taxon>Acidisoma</taxon>
    </lineage>
</organism>
<protein>
    <submittedName>
        <fullName evidence="7">Sulfate ABC transporter ATP-binding protein</fullName>
    </submittedName>
</protein>
<dbReference type="InterPro" id="IPR003593">
    <property type="entry name" value="AAA+_ATPase"/>
</dbReference>
<dbReference type="PROSITE" id="PS00211">
    <property type="entry name" value="ABC_TRANSPORTER_1"/>
    <property type="match status" value="1"/>
</dbReference>
<evidence type="ECO:0000256" key="3">
    <source>
        <dbReference type="ARBA" id="ARBA00022840"/>
    </source>
</evidence>
<gene>
    <name evidence="7" type="ORF">ACELLULO517_24285</name>
</gene>
<dbReference type="SMART" id="SM00382">
    <property type="entry name" value="AAA"/>
    <property type="match status" value="1"/>
</dbReference>
<evidence type="ECO:0000313" key="7">
    <source>
        <dbReference type="EMBL" id="MCB8883389.1"/>
    </source>
</evidence>
<dbReference type="GO" id="GO:0016887">
    <property type="term" value="F:ATP hydrolysis activity"/>
    <property type="evidence" value="ECO:0007669"/>
    <property type="project" value="InterPro"/>
</dbReference>
<dbReference type="NCBIfam" id="TIGR00968">
    <property type="entry name" value="3a0106s01"/>
    <property type="match status" value="1"/>
</dbReference>
<dbReference type="InterPro" id="IPR003439">
    <property type="entry name" value="ABC_transporter-like_ATP-bd"/>
</dbReference>
<feature type="domain" description="ABC transporter" evidence="6">
    <location>
        <begin position="5"/>
        <end position="239"/>
    </location>
</feature>
<evidence type="ECO:0000256" key="2">
    <source>
        <dbReference type="ARBA" id="ARBA00022741"/>
    </source>
</evidence>
<keyword evidence="5" id="KW-0764">Sulfate transport</keyword>
<keyword evidence="3 7" id="KW-0067">ATP-binding</keyword>
<dbReference type="Gene3D" id="3.40.50.300">
    <property type="entry name" value="P-loop containing nucleotide triphosphate hydrolases"/>
    <property type="match status" value="1"/>
</dbReference>
<dbReference type="PANTHER" id="PTHR42781:SF4">
    <property type="entry name" value="SPERMIDINE_PUTRESCINE IMPORT ATP-BINDING PROTEIN POTA"/>
    <property type="match status" value="1"/>
</dbReference>
<keyword evidence="1" id="KW-0813">Transport</keyword>
<accession>A0A963Z6C5</accession>
<evidence type="ECO:0000259" key="6">
    <source>
        <dbReference type="PROSITE" id="PS50893"/>
    </source>
</evidence>
<dbReference type="Proteomes" id="UP000721844">
    <property type="component" value="Unassembled WGS sequence"/>
</dbReference>
<dbReference type="PANTHER" id="PTHR42781">
    <property type="entry name" value="SPERMIDINE/PUTRESCINE IMPORT ATP-BINDING PROTEIN POTA"/>
    <property type="match status" value="1"/>
</dbReference>
<dbReference type="GO" id="GO:0015419">
    <property type="term" value="F:ABC-type sulfate transporter activity"/>
    <property type="evidence" value="ECO:0007669"/>
    <property type="project" value="InterPro"/>
</dbReference>
<reference evidence="7 8" key="1">
    <citation type="journal article" date="2021" name="Microorganisms">
        <title>Acidisoma silvae sp. nov. and Acidisomacellulosilytica sp. nov., Two Acidophilic Bacteria Isolated from Decaying Wood, Hydrolyzing Cellulose and Producing Poly-3-hydroxybutyrate.</title>
        <authorList>
            <person name="Mieszkin S."/>
            <person name="Pouder E."/>
            <person name="Uroz S."/>
            <person name="Simon-Colin C."/>
            <person name="Alain K."/>
        </authorList>
    </citation>
    <scope>NUCLEOTIDE SEQUENCE [LARGE SCALE GENOMIC DNA]</scope>
    <source>
        <strain evidence="7 8">HW T5.17</strain>
    </source>
</reference>
<sequence>MAGHVSIHNVSRRFGAFAALNDVSLDIPAGELVALLGPSGSGKTTLLRIIAGLDFPDSGQVLINGEDNVARHPRERGVGFVFQHYALFRHMTVAGNVAFGLQVRPRGQRPSKAEIKARVAALLDLVQLGWLADRYPIELSGGQRQRVALARALAIEPRLLLLDEPFGALDTKVRKELGQWLRDLHHGQAITSLLVTHDQAEALELADRIVLMSQGKVEQIGTPAELYTRPASPFVLEFLGEANRIPCVIGEGGLALLAVSGHALAQSVEPGQAFASPGAVLTLYVRPHDLVLEARSDGPAVVRAIKVAGAFAKIELMLGELALTALTPLHRLPSLHLQEGSRARLIAAQGMSFSAAGAGGSVQFEAPRALVMA</sequence>
<dbReference type="InterPro" id="IPR017871">
    <property type="entry name" value="ABC_transporter-like_CS"/>
</dbReference>
<keyword evidence="2" id="KW-0547">Nucleotide-binding</keyword>
<keyword evidence="8" id="KW-1185">Reference proteome</keyword>
<evidence type="ECO:0000256" key="4">
    <source>
        <dbReference type="ARBA" id="ARBA00022967"/>
    </source>
</evidence>
<dbReference type="InterPro" id="IPR050093">
    <property type="entry name" value="ABC_SmlMolc_Importer"/>
</dbReference>
<dbReference type="AlphaFoldDB" id="A0A963Z6C5"/>
<dbReference type="CDD" id="cd03296">
    <property type="entry name" value="ABC_CysA_sulfate_importer"/>
    <property type="match status" value="1"/>
</dbReference>
<dbReference type="EMBL" id="JAESVA010000013">
    <property type="protein sequence ID" value="MCB8883389.1"/>
    <property type="molecule type" value="Genomic_DNA"/>
</dbReference>
<dbReference type="Pfam" id="PF00005">
    <property type="entry name" value="ABC_tran"/>
    <property type="match status" value="1"/>
</dbReference>
<evidence type="ECO:0000313" key="8">
    <source>
        <dbReference type="Proteomes" id="UP000721844"/>
    </source>
</evidence>
<proteinExistence type="predicted"/>
<dbReference type="FunFam" id="3.40.50.300:FF:000425">
    <property type="entry name" value="Probable ABC transporter, ATP-binding subunit"/>
    <property type="match status" value="1"/>
</dbReference>
<keyword evidence="4" id="KW-1278">Translocase</keyword>
<dbReference type="GO" id="GO:0015697">
    <property type="term" value="P:quaternary ammonium group transport"/>
    <property type="evidence" value="ECO:0007669"/>
    <property type="project" value="UniProtKB-ARBA"/>
</dbReference>
<comment type="caution">
    <text evidence="7">The sequence shown here is derived from an EMBL/GenBank/DDBJ whole genome shotgun (WGS) entry which is preliminary data.</text>
</comment>
<evidence type="ECO:0000256" key="5">
    <source>
        <dbReference type="ARBA" id="ARBA00023032"/>
    </source>
</evidence>
<dbReference type="RefSeq" id="WP_227310046.1">
    <property type="nucleotide sequence ID" value="NZ_JAESVA010000013.1"/>
</dbReference>
<dbReference type="GO" id="GO:0005524">
    <property type="term" value="F:ATP binding"/>
    <property type="evidence" value="ECO:0007669"/>
    <property type="project" value="UniProtKB-KW"/>
</dbReference>
<name>A0A963Z6C5_9PROT</name>
<dbReference type="GO" id="GO:0043190">
    <property type="term" value="C:ATP-binding cassette (ABC) transporter complex"/>
    <property type="evidence" value="ECO:0007669"/>
    <property type="project" value="InterPro"/>
</dbReference>
<dbReference type="InterPro" id="IPR008995">
    <property type="entry name" value="Mo/tungstate-bd_C_term_dom"/>
</dbReference>
<dbReference type="PROSITE" id="PS50893">
    <property type="entry name" value="ABC_TRANSPORTER_2"/>
    <property type="match status" value="1"/>
</dbReference>
<dbReference type="SUPFAM" id="SSF52540">
    <property type="entry name" value="P-loop containing nucleoside triphosphate hydrolases"/>
    <property type="match status" value="1"/>
</dbReference>
<dbReference type="InterPro" id="IPR005666">
    <property type="entry name" value="Sulph_transpt1"/>
</dbReference>
<evidence type="ECO:0000256" key="1">
    <source>
        <dbReference type="ARBA" id="ARBA00022448"/>
    </source>
</evidence>
<dbReference type="SUPFAM" id="SSF50331">
    <property type="entry name" value="MOP-like"/>
    <property type="match status" value="1"/>
</dbReference>